<dbReference type="PROSITE" id="PS00135">
    <property type="entry name" value="TRYPSIN_SER"/>
    <property type="match status" value="1"/>
</dbReference>
<evidence type="ECO:0000256" key="2">
    <source>
        <dbReference type="RuleBase" id="RU363034"/>
    </source>
</evidence>
<dbReference type="PRINTS" id="PR00722">
    <property type="entry name" value="CHYMOTRYPSIN"/>
</dbReference>
<dbReference type="PANTHER" id="PTHR24258">
    <property type="entry name" value="SERINE PROTEASE-RELATED"/>
    <property type="match status" value="1"/>
</dbReference>
<dbReference type="RefSeq" id="WP_006271817.1">
    <property type="nucleotide sequence ID" value="NZ_GL883077.1"/>
</dbReference>
<dbReference type="GO" id="GO:0004252">
    <property type="term" value="F:serine-type endopeptidase activity"/>
    <property type="evidence" value="ECO:0007669"/>
    <property type="project" value="InterPro"/>
</dbReference>
<keyword evidence="2" id="KW-0378">Hydrolase</keyword>
<feature type="domain" description="Peptidase S1" evidence="4">
    <location>
        <begin position="34"/>
        <end position="310"/>
    </location>
</feature>
<dbReference type="EMBL" id="GL883077">
    <property type="protein sequence ID" value="EGF92637.1"/>
    <property type="molecule type" value="Genomic_DNA"/>
</dbReference>
<evidence type="ECO:0000256" key="1">
    <source>
        <dbReference type="ARBA" id="ARBA00023157"/>
    </source>
</evidence>
<dbReference type="SMART" id="SM00020">
    <property type="entry name" value="Tryp_SPc"/>
    <property type="match status" value="1"/>
</dbReference>
<dbReference type="AlphaFoldDB" id="F4QHA0"/>
<dbReference type="InterPro" id="IPR001254">
    <property type="entry name" value="Trypsin_dom"/>
</dbReference>
<gene>
    <name evidence="5" type="ORF">ABI_10740</name>
</gene>
<dbReference type="HOGENOM" id="CLU_527521_0_0_5"/>
<dbReference type="InterPro" id="IPR009003">
    <property type="entry name" value="Peptidase_S1_PA"/>
</dbReference>
<dbReference type="Gene3D" id="2.40.10.10">
    <property type="entry name" value="Trypsin-like serine proteases"/>
    <property type="match status" value="1"/>
</dbReference>
<accession>F4QHA0</accession>
<proteinExistence type="predicted"/>
<dbReference type="eggNOG" id="COG5640">
    <property type="taxonomic scope" value="Bacteria"/>
</dbReference>
<dbReference type="PANTHER" id="PTHR24258:SF116">
    <property type="entry name" value="FI16631P1-RELATED"/>
    <property type="match status" value="1"/>
</dbReference>
<keyword evidence="1" id="KW-1015">Disulfide bond</keyword>
<evidence type="ECO:0000259" key="4">
    <source>
        <dbReference type="PROSITE" id="PS50240"/>
    </source>
</evidence>
<evidence type="ECO:0000313" key="6">
    <source>
        <dbReference type="Proteomes" id="UP000006512"/>
    </source>
</evidence>
<dbReference type="SUPFAM" id="SSF50494">
    <property type="entry name" value="Trypsin-like serine proteases"/>
    <property type="match status" value="1"/>
</dbReference>
<dbReference type="Pfam" id="PF14326">
    <property type="entry name" value="DUF4384"/>
    <property type="match status" value="1"/>
</dbReference>
<feature type="chain" id="PRO_5003316522" evidence="3">
    <location>
        <begin position="23"/>
        <end position="516"/>
    </location>
</feature>
<feature type="signal peptide" evidence="3">
    <location>
        <begin position="1"/>
        <end position="22"/>
    </location>
</feature>
<keyword evidence="2" id="KW-0645">Protease</keyword>
<dbReference type="GO" id="GO:0006508">
    <property type="term" value="P:proteolysis"/>
    <property type="evidence" value="ECO:0007669"/>
    <property type="project" value="UniProtKB-KW"/>
</dbReference>
<dbReference type="InterPro" id="IPR018114">
    <property type="entry name" value="TRYPSIN_HIS"/>
</dbReference>
<reference evidence="6" key="1">
    <citation type="submission" date="2011-03" db="EMBL/GenBank/DDBJ databases">
        <title>Draft genome sequence of Brevundimonas diminuta.</title>
        <authorList>
            <person name="Brown P.J.B."/>
            <person name="Buechlein A."/>
            <person name="Hemmerich C."/>
            <person name="Brun Y.V."/>
        </authorList>
    </citation>
    <scope>NUCLEOTIDE SEQUENCE [LARGE SCALE GENOMIC DNA]</scope>
    <source>
        <strain evidence="6">C19</strain>
    </source>
</reference>
<keyword evidence="3" id="KW-0732">Signal</keyword>
<evidence type="ECO:0000313" key="5">
    <source>
        <dbReference type="EMBL" id="EGF92637.1"/>
    </source>
</evidence>
<name>F4QHA0_9CAUL</name>
<dbReference type="InterPro" id="IPR033116">
    <property type="entry name" value="TRYPSIN_SER"/>
</dbReference>
<keyword evidence="2" id="KW-0720">Serine protease</keyword>
<dbReference type="STRING" id="715226.ABI_10740"/>
<evidence type="ECO:0000256" key="3">
    <source>
        <dbReference type="SAM" id="SignalP"/>
    </source>
</evidence>
<dbReference type="InterPro" id="IPR043504">
    <property type="entry name" value="Peptidase_S1_PA_chymotrypsin"/>
</dbReference>
<dbReference type="PROSITE" id="PS50240">
    <property type="entry name" value="TRYPSIN_DOM"/>
    <property type="match status" value="1"/>
</dbReference>
<dbReference type="OrthoDB" id="267336at2"/>
<dbReference type="Pfam" id="PF00089">
    <property type="entry name" value="Trypsin"/>
    <property type="match status" value="1"/>
</dbReference>
<organism evidence="5 6">
    <name type="scientific">Asticcacaulis biprosthecium C19</name>
    <dbReference type="NCBI Taxonomy" id="715226"/>
    <lineage>
        <taxon>Bacteria</taxon>
        <taxon>Pseudomonadati</taxon>
        <taxon>Pseudomonadota</taxon>
        <taxon>Alphaproteobacteria</taxon>
        <taxon>Caulobacterales</taxon>
        <taxon>Caulobacteraceae</taxon>
        <taxon>Asticcacaulis</taxon>
    </lineage>
</organism>
<dbReference type="CDD" id="cd00190">
    <property type="entry name" value="Tryp_SPc"/>
    <property type="match status" value="1"/>
</dbReference>
<dbReference type="Proteomes" id="UP000006512">
    <property type="component" value="Unassembled WGS sequence"/>
</dbReference>
<dbReference type="InterPro" id="IPR001314">
    <property type="entry name" value="Peptidase_S1A"/>
</dbReference>
<dbReference type="PROSITE" id="PS00134">
    <property type="entry name" value="TRYPSIN_HIS"/>
    <property type="match status" value="1"/>
</dbReference>
<sequence length="516" mass="53373">MFRGAALLTVLALAVAPAAVTAGRVSTPPPSAKVVGGQVADPARWPGYAAIGIKRPDGSVAIVCGATMISKRHALTAAHCVESYAPALAKHCAVAAKPVASLMLFPGLVDLTRTPEARPYRAVKVTAHPDSDCEEELQQTAGQPSYDNDIAIIQVDRDWTGPVAALSLAADTDPDSGLTAVAGLGTTESESTQMFRARDGVQFAARAGRLLEAFMPIVDGGLCSEGRKGTGGVIGPRQVCAGWVKAAASQAIGDACGGDSGGPLMAYDGARRPYQIGVVSWGPSPCGIAGEPGIYTRVSAYAGWIRSVVPTVAAARPMTGANEAPKEAAGFSALQHQLAPAKDRITVEICEAVEGGACGLTSLKAGQRIRLKVTSPVAGRLILIDRNSGFQVVQVFPNAFASDAGRGFIVANSPVTFPDETQPFQIQAQPPYGASQLLAIVAPPGANLEDFIASSSVKSKGVEVTYEPGWDTETGADYFAANLANQVNAEINDLPKVEADAPLPGWGMAVLDYEIK</sequence>
<protein>
    <submittedName>
        <fullName evidence="5">Trypsin family protein</fullName>
    </submittedName>
</protein>
<keyword evidence="6" id="KW-1185">Reference proteome</keyword>
<dbReference type="InterPro" id="IPR025493">
    <property type="entry name" value="DUF4384"/>
</dbReference>